<dbReference type="AlphaFoldDB" id="A0A0E0IKQ3"/>
<protein>
    <submittedName>
        <fullName evidence="2">Uncharacterized protein</fullName>
    </submittedName>
</protein>
<evidence type="ECO:0000313" key="3">
    <source>
        <dbReference type="Proteomes" id="UP000006591"/>
    </source>
</evidence>
<accession>A0A0E0IKQ3</accession>
<organism evidence="2">
    <name type="scientific">Oryza nivara</name>
    <name type="common">Indian wild rice</name>
    <name type="synonym">Oryza sativa f. spontanea</name>
    <dbReference type="NCBI Taxonomy" id="4536"/>
    <lineage>
        <taxon>Eukaryota</taxon>
        <taxon>Viridiplantae</taxon>
        <taxon>Streptophyta</taxon>
        <taxon>Embryophyta</taxon>
        <taxon>Tracheophyta</taxon>
        <taxon>Spermatophyta</taxon>
        <taxon>Magnoliopsida</taxon>
        <taxon>Liliopsida</taxon>
        <taxon>Poales</taxon>
        <taxon>Poaceae</taxon>
        <taxon>BOP clade</taxon>
        <taxon>Oryzoideae</taxon>
        <taxon>Oryzeae</taxon>
        <taxon>Oryzinae</taxon>
        <taxon>Oryza</taxon>
    </lineage>
</organism>
<reference evidence="2" key="2">
    <citation type="submission" date="2018-04" db="EMBL/GenBank/DDBJ databases">
        <title>OnivRS2 (Oryza nivara Reference Sequence Version 2).</title>
        <authorList>
            <person name="Zhang J."/>
            <person name="Kudrna D."/>
            <person name="Lee S."/>
            <person name="Talag J."/>
            <person name="Rajasekar S."/>
            <person name="Welchert J."/>
            <person name="Hsing Y.-I."/>
            <person name="Wing R.A."/>
        </authorList>
    </citation>
    <scope>NUCLEOTIDE SEQUENCE [LARGE SCALE GENOMIC DNA]</scope>
    <source>
        <strain evidence="2">SL10</strain>
    </source>
</reference>
<feature type="compositionally biased region" description="Basic residues" evidence="1">
    <location>
        <begin position="27"/>
        <end position="44"/>
    </location>
</feature>
<dbReference type="HOGENOM" id="CLU_2162513_0_0_1"/>
<feature type="region of interest" description="Disordered" evidence="1">
    <location>
        <begin position="27"/>
        <end position="87"/>
    </location>
</feature>
<proteinExistence type="predicted"/>
<dbReference type="Proteomes" id="UP000006591">
    <property type="component" value="Chromosome 9"/>
</dbReference>
<dbReference type="EnsemblPlants" id="ONIVA09G13040.1">
    <property type="protein sequence ID" value="ONIVA09G13040.1"/>
    <property type="gene ID" value="ONIVA09G13040"/>
</dbReference>
<keyword evidence="3" id="KW-1185">Reference proteome</keyword>
<name>A0A0E0IKQ3_ORYNI</name>
<sequence length="111" mass="12203">MPAPPSSVVFHVVEPLAALLVAELPLHRSHRQRRATSSPSRHRSSVALRIRCQRQSSASRRRAAAPPAAPPRRRAAAPPQPPPPAEGRLVAELPLLFRIVPPSRRFSAVLW</sequence>
<dbReference type="Gramene" id="ONIVA09G13040.1">
    <property type="protein sequence ID" value="ONIVA09G13040.1"/>
    <property type="gene ID" value="ONIVA09G13040"/>
</dbReference>
<reference evidence="2" key="1">
    <citation type="submission" date="2015-04" db="UniProtKB">
        <authorList>
            <consortium name="EnsemblPlants"/>
        </authorList>
    </citation>
    <scope>IDENTIFICATION</scope>
    <source>
        <strain evidence="2">SL10</strain>
    </source>
</reference>
<evidence type="ECO:0000256" key="1">
    <source>
        <dbReference type="SAM" id="MobiDB-lite"/>
    </source>
</evidence>
<evidence type="ECO:0000313" key="2">
    <source>
        <dbReference type="EnsemblPlants" id="ONIVA09G13040.1"/>
    </source>
</evidence>